<keyword evidence="3" id="KW-0328">Glycosyltransferase</keyword>
<accession>A0A7V8NNX6</accession>
<comment type="catalytic activity">
    <reaction evidence="1">
        <text>[(1-&gt;4)-alpha-D-glucosyl](n) + ADP-alpha-D-glucose = [(1-&gt;4)-alpha-D-glucosyl](n+1) + ADP + H(+)</text>
        <dbReference type="Rhea" id="RHEA:18189"/>
        <dbReference type="Rhea" id="RHEA-COMP:9584"/>
        <dbReference type="Rhea" id="RHEA-COMP:9587"/>
        <dbReference type="ChEBI" id="CHEBI:15378"/>
        <dbReference type="ChEBI" id="CHEBI:15444"/>
        <dbReference type="ChEBI" id="CHEBI:57498"/>
        <dbReference type="ChEBI" id="CHEBI:456216"/>
        <dbReference type="EC" id="2.4.1.21"/>
    </reaction>
</comment>
<evidence type="ECO:0000256" key="1">
    <source>
        <dbReference type="ARBA" id="ARBA00001478"/>
    </source>
</evidence>
<protein>
    <recommendedName>
        <fullName evidence="2">starch synthase</fullName>
        <ecNumber evidence="2">2.4.1.21</ecNumber>
    </recommendedName>
</protein>
<name>A0A7V8NNX6_9BACT</name>
<feature type="domain" description="Starch synthase catalytic" evidence="5">
    <location>
        <begin position="2"/>
        <end position="206"/>
    </location>
</feature>
<evidence type="ECO:0000259" key="5">
    <source>
        <dbReference type="Pfam" id="PF08323"/>
    </source>
</evidence>
<dbReference type="GO" id="GO:0009011">
    <property type="term" value="F:alpha-1,4-glucan glucosyltransferase (ADP-glucose donor) activity"/>
    <property type="evidence" value="ECO:0007669"/>
    <property type="project" value="UniProtKB-EC"/>
</dbReference>
<evidence type="ECO:0000313" key="7">
    <source>
        <dbReference type="Proteomes" id="UP000567293"/>
    </source>
</evidence>
<dbReference type="EMBL" id="JACDQQ010000735">
    <property type="protein sequence ID" value="MBA0084844.1"/>
    <property type="molecule type" value="Genomic_DNA"/>
</dbReference>
<feature type="non-terminal residue" evidence="6">
    <location>
        <position position="206"/>
    </location>
</feature>
<keyword evidence="7" id="KW-1185">Reference proteome</keyword>
<dbReference type="SUPFAM" id="SSF53756">
    <property type="entry name" value="UDP-Glycosyltransferase/glycogen phosphorylase"/>
    <property type="match status" value="1"/>
</dbReference>
<dbReference type="InterPro" id="IPR013534">
    <property type="entry name" value="Starch_synth_cat_dom"/>
</dbReference>
<dbReference type="EC" id="2.4.1.21" evidence="2"/>
<evidence type="ECO:0000256" key="4">
    <source>
        <dbReference type="ARBA" id="ARBA00022679"/>
    </source>
</evidence>
<proteinExistence type="predicted"/>
<evidence type="ECO:0000256" key="3">
    <source>
        <dbReference type="ARBA" id="ARBA00022676"/>
    </source>
</evidence>
<dbReference type="Gene3D" id="3.40.50.2000">
    <property type="entry name" value="Glycogen Phosphorylase B"/>
    <property type="match status" value="1"/>
</dbReference>
<dbReference type="Proteomes" id="UP000567293">
    <property type="component" value="Unassembled WGS sequence"/>
</dbReference>
<evidence type="ECO:0000313" key="6">
    <source>
        <dbReference type="EMBL" id="MBA0084844.1"/>
    </source>
</evidence>
<dbReference type="PANTHER" id="PTHR45825:SF11">
    <property type="entry name" value="ALPHA AMYLASE DOMAIN-CONTAINING PROTEIN"/>
    <property type="match status" value="1"/>
</dbReference>
<gene>
    <name evidence="6" type="ORF">HRJ53_07605</name>
</gene>
<organism evidence="6 7">
    <name type="scientific">Candidatus Acidiferrum panamense</name>
    <dbReference type="NCBI Taxonomy" id="2741543"/>
    <lineage>
        <taxon>Bacteria</taxon>
        <taxon>Pseudomonadati</taxon>
        <taxon>Acidobacteriota</taxon>
        <taxon>Terriglobia</taxon>
        <taxon>Candidatus Acidiferrales</taxon>
        <taxon>Candidatus Acidiferrum</taxon>
    </lineage>
</organism>
<reference evidence="6" key="1">
    <citation type="submission" date="2020-06" db="EMBL/GenBank/DDBJ databases">
        <title>Legume-microbial interactions unlock mineral nutrients during tropical forest succession.</title>
        <authorList>
            <person name="Epihov D.Z."/>
        </authorList>
    </citation>
    <scope>NUCLEOTIDE SEQUENCE [LARGE SCALE GENOMIC DNA]</scope>
    <source>
        <strain evidence="6">Pan2503</strain>
    </source>
</reference>
<keyword evidence="4" id="KW-0808">Transferase</keyword>
<sequence length="206" mass="22630">MRILFVASEGLPFSKTGGLADVVEALPKALVAQGHEVAVVLPRYRGTEAAALIPSLTISMGGARLRFPAIADGAALDGVRYFFVDDAAYFDREGLYGSGGKDYPDNAERYAEFCRAAIEIAKRIWPADVFHCHDWQTALVPVLLRTSYSEDPLVKNIPVVFTIHNMGYHGQFPRDVLERVGLPPRLFQPEGIEFYGSVNFLKGGLV</sequence>
<dbReference type="PANTHER" id="PTHR45825">
    <property type="entry name" value="GRANULE-BOUND STARCH SYNTHASE 1, CHLOROPLASTIC/AMYLOPLASTIC"/>
    <property type="match status" value="1"/>
</dbReference>
<dbReference type="Pfam" id="PF08323">
    <property type="entry name" value="Glyco_transf_5"/>
    <property type="match status" value="1"/>
</dbReference>
<comment type="caution">
    <text evidence="6">The sequence shown here is derived from an EMBL/GenBank/DDBJ whole genome shotgun (WGS) entry which is preliminary data.</text>
</comment>
<dbReference type="AlphaFoldDB" id="A0A7V8NNX6"/>
<evidence type="ECO:0000256" key="2">
    <source>
        <dbReference type="ARBA" id="ARBA00012588"/>
    </source>
</evidence>